<comment type="function">
    <text evidence="7">Binds to the 23S rRNA.</text>
</comment>
<dbReference type="AlphaFoldDB" id="U3U7B1"/>
<evidence type="ECO:0000256" key="1">
    <source>
        <dbReference type="ARBA" id="ARBA00010605"/>
    </source>
</evidence>
<dbReference type="InterPro" id="IPR020069">
    <property type="entry name" value="Ribosomal_bL9_C"/>
</dbReference>
<dbReference type="InterPro" id="IPR000244">
    <property type="entry name" value="Ribosomal_bL9"/>
</dbReference>
<dbReference type="OrthoDB" id="9788336at2"/>
<accession>U3U7B1</accession>
<dbReference type="InterPro" id="IPR020594">
    <property type="entry name" value="Ribosomal_bL9_bac/chp"/>
</dbReference>
<dbReference type="GO" id="GO:0019843">
    <property type="term" value="F:rRNA binding"/>
    <property type="evidence" value="ECO:0007669"/>
    <property type="project" value="UniProtKB-UniRule"/>
</dbReference>
<evidence type="ECO:0000256" key="4">
    <source>
        <dbReference type="ARBA" id="ARBA00022980"/>
    </source>
</evidence>
<sequence>MEIILLSIVSKLGNVGDRVKVKAGYARNFLVPKGKAIPATKNNVALFEARKLELKAKLAKVLANARERAEKINALHTITISAKAGNEGKLFGSIGSRDIANTLIGQGINIAKNEIRLPNGVLRMIGKHEISFHLQHDVLAKLIVNIVPE</sequence>
<dbReference type="PANTHER" id="PTHR21368">
    <property type="entry name" value="50S RIBOSOMAL PROTEIN L9"/>
    <property type="match status" value="1"/>
</dbReference>
<dbReference type="RefSeq" id="WP_022564276.1">
    <property type="nucleotide sequence ID" value="NZ_CP010907.1"/>
</dbReference>
<dbReference type="GO" id="GO:0006412">
    <property type="term" value="P:translation"/>
    <property type="evidence" value="ECO:0007669"/>
    <property type="project" value="UniProtKB-UniRule"/>
</dbReference>
<dbReference type="InterPro" id="IPR009027">
    <property type="entry name" value="Ribosomal_bL9/RNase_H1_N"/>
</dbReference>
<dbReference type="Gene3D" id="3.10.430.100">
    <property type="entry name" value="Ribosomal protein L9, C-terminal domain"/>
    <property type="match status" value="1"/>
</dbReference>
<keyword evidence="4 7" id="KW-0689">Ribosomal protein</keyword>
<evidence type="ECO:0000256" key="6">
    <source>
        <dbReference type="ARBA" id="ARBA00035292"/>
    </source>
</evidence>
<dbReference type="Proteomes" id="UP000016900">
    <property type="component" value="Chromosome"/>
</dbReference>
<proteinExistence type="inferred from homology"/>
<keyword evidence="3 7" id="KW-0694">RNA-binding</keyword>
<dbReference type="PATRIC" id="fig|1235990.3.peg.288"/>
<name>U3U7B1_9GAMM</name>
<dbReference type="Pfam" id="PF03948">
    <property type="entry name" value="Ribosomal_L9_C"/>
    <property type="match status" value="1"/>
</dbReference>
<dbReference type="InterPro" id="IPR036791">
    <property type="entry name" value="Ribosomal_bL9_C_sf"/>
</dbReference>
<gene>
    <name evidence="7 8" type="primary">rplI</name>
    <name evidence="8" type="ORF">HHS_02870</name>
</gene>
<dbReference type="GO" id="GO:0005840">
    <property type="term" value="C:ribosome"/>
    <property type="evidence" value="ECO:0007669"/>
    <property type="project" value="UniProtKB-KW"/>
</dbReference>
<dbReference type="InterPro" id="IPR020070">
    <property type="entry name" value="Ribosomal_bL9_N"/>
</dbReference>
<dbReference type="NCBIfam" id="TIGR00158">
    <property type="entry name" value="L9"/>
    <property type="match status" value="1"/>
</dbReference>
<dbReference type="HAMAP" id="MF_00503">
    <property type="entry name" value="Ribosomal_bL9"/>
    <property type="match status" value="1"/>
</dbReference>
<evidence type="ECO:0000256" key="2">
    <source>
        <dbReference type="ARBA" id="ARBA00022730"/>
    </source>
</evidence>
<dbReference type="EMBL" id="AP012554">
    <property type="protein sequence ID" value="BAO00257.1"/>
    <property type="molecule type" value="Genomic_DNA"/>
</dbReference>
<dbReference type="GO" id="GO:0003735">
    <property type="term" value="F:structural constituent of ribosome"/>
    <property type="evidence" value="ECO:0007669"/>
    <property type="project" value="InterPro"/>
</dbReference>
<keyword evidence="5 7" id="KW-0687">Ribonucleoprotein</keyword>
<dbReference type="Pfam" id="PF01281">
    <property type="entry name" value="Ribosomal_L9_N"/>
    <property type="match status" value="1"/>
</dbReference>
<evidence type="ECO:0000313" key="9">
    <source>
        <dbReference type="Proteomes" id="UP000016900"/>
    </source>
</evidence>
<keyword evidence="2 7" id="KW-0699">rRNA-binding</keyword>
<evidence type="ECO:0000256" key="3">
    <source>
        <dbReference type="ARBA" id="ARBA00022884"/>
    </source>
</evidence>
<dbReference type="GO" id="GO:1990904">
    <property type="term" value="C:ribonucleoprotein complex"/>
    <property type="evidence" value="ECO:0007669"/>
    <property type="project" value="UniProtKB-KW"/>
</dbReference>
<dbReference type="Gene3D" id="3.40.5.10">
    <property type="entry name" value="Ribosomal protein L9, N-terminal domain"/>
    <property type="match status" value="1"/>
</dbReference>
<dbReference type="KEGG" id="pck:BMSBPS_0759"/>
<dbReference type="STRING" id="1235990.BMSBPS_0759"/>
<evidence type="ECO:0000256" key="5">
    <source>
        <dbReference type="ARBA" id="ARBA00023274"/>
    </source>
</evidence>
<dbReference type="SUPFAM" id="SSF55658">
    <property type="entry name" value="L9 N-domain-like"/>
    <property type="match status" value="1"/>
</dbReference>
<organism evidence="8 9">
    <name type="scientific">Candidatus Pantoea carbekii</name>
    <dbReference type="NCBI Taxonomy" id="1235990"/>
    <lineage>
        <taxon>Bacteria</taxon>
        <taxon>Pseudomonadati</taxon>
        <taxon>Pseudomonadota</taxon>
        <taxon>Gammaproteobacteria</taxon>
        <taxon>Enterobacterales</taxon>
        <taxon>Erwiniaceae</taxon>
        <taxon>Pantoea</taxon>
    </lineage>
</organism>
<comment type="similarity">
    <text evidence="1 7">Belongs to the bacterial ribosomal protein bL9 family.</text>
</comment>
<evidence type="ECO:0000313" key="8">
    <source>
        <dbReference type="EMBL" id="BAO00257.1"/>
    </source>
</evidence>
<dbReference type="InterPro" id="IPR036935">
    <property type="entry name" value="Ribosomal_bL9_N_sf"/>
</dbReference>
<dbReference type="SUPFAM" id="SSF55653">
    <property type="entry name" value="Ribosomal protein L9 C-domain"/>
    <property type="match status" value="1"/>
</dbReference>
<dbReference type="eggNOG" id="COG0359">
    <property type="taxonomic scope" value="Bacteria"/>
</dbReference>
<keyword evidence="9" id="KW-1185">Reference proteome</keyword>
<evidence type="ECO:0000256" key="7">
    <source>
        <dbReference type="HAMAP-Rule" id="MF_00503"/>
    </source>
</evidence>
<dbReference type="KEGG" id="hhs:HHS_02870"/>
<protein>
    <recommendedName>
        <fullName evidence="6 7">Large ribosomal subunit protein bL9</fullName>
    </recommendedName>
</protein>
<dbReference type="PROSITE" id="PS00651">
    <property type="entry name" value="RIBOSOMAL_L9"/>
    <property type="match status" value="1"/>
</dbReference>
<reference evidence="8 9" key="1">
    <citation type="submission" date="2012-10" db="EMBL/GenBank/DDBJ databases">
        <title>Genome sequence of the symbiont of the pentatomidae stink bug Halyomorpha halys.</title>
        <authorList>
            <person name="Kobayashi H."/>
            <person name="Fujii-Muramatsu R."/>
            <person name="Takeishi K."/>
            <person name="Noda H."/>
        </authorList>
    </citation>
    <scope>NUCLEOTIDE SEQUENCE [LARGE SCALE GENOMIC DNA]</scope>
</reference>